<sequence>MAVPLQWGFTNTSSAPPTQRVPRQIGLPIFMQQAGNRVISHLRHEGSAVCLLTRVKSCTLAPTDEPVHQRSSLPPSNSKEITGVKPYMVLKLLAPPSEKMLTVLGKVEGWQFDSFELDNVSSCMPLSMLGFYLFKKMRLLRSFHLDETKLARSLPMSFQHPQRCCPISRQTWQCGRMWNLPISVVLLSRDWIMHEDCFTWKTEWWTTNAQGTINE</sequence>
<reference evidence="1 2" key="1">
    <citation type="submission" date="2017-08" db="EMBL/GenBank/DDBJ databases">
        <title>Acidophilic green algal genome provides insights into adaptation to an acidic environment.</title>
        <authorList>
            <person name="Hirooka S."/>
            <person name="Hirose Y."/>
            <person name="Kanesaki Y."/>
            <person name="Higuchi S."/>
            <person name="Fujiwara T."/>
            <person name="Onuma R."/>
            <person name="Era A."/>
            <person name="Ohbayashi R."/>
            <person name="Uzuka A."/>
            <person name="Nozaki H."/>
            <person name="Yoshikawa H."/>
            <person name="Miyagishima S.Y."/>
        </authorList>
    </citation>
    <scope>NUCLEOTIDE SEQUENCE [LARGE SCALE GENOMIC DNA]</scope>
    <source>
        <strain evidence="1 2">NIES-2499</strain>
    </source>
</reference>
<comment type="caution">
    <text evidence="1">The sequence shown here is derived from an EMBL/GenBank/DDBJ whole genome shotgun (WGS) entry which is preliminary data.</text>
</comment>
<accession>A0A250X6N9</accession>
<dbReference type="Gene3D" id="1.10.1300.10">
    <property type="entry name" value="3'5'-cyclic nucleotide phosphodiesterase, catalytic domain"/>
    <property type="match status" value="1"/>
</dbReference>
<evidence type="ECO:0000313" key="1">
    <source>
        <dbReference type="EMBL" id="GAX78430.1"/>
    </source>
</evidence>
<dbReference type="GO" id="GO:0004114">
    <property type="term" value="F:3',5'-cyclic-nucleotide phosphodiesterase activity"/>
    <property type="evidence" value="ECO:0007669"/>
    <property type="project" value="InterPro"/>
</dbReference>
<protein>
    <submittedName>
        <fullName evidence="1">Uncharacterized protein</fullName>
    </submittedName>
</protein>
<dbReference type="InterPro" id="IPR036971">
    <property type="entry name" value="PDEase_catalytic_dom_sf"/>
</dbReference>
<organism evidence="1 2">
    <name type="scientific">Chlamydomonas eustigma</name>
    <dbReference type="NCBI Taxonomy" id="1157962"/>
    <lineage>
        <taxon>Eukaryota</taxon>
        <taxon>Viridiplantae</taxon>
        <taxon>Chlorophyta</taxon>
        <taxon>core chlorophytes</taxon>
        <taxon>Chlorophyceae</taxon>
        <taxon>CS clade</taxon>
        <taxon>Chlamydomonadales</taxon>
        <taxon>Chlamydomonadaceae</taxon>
        <taxon>Chlamydomonas</taxon>
    </lineage>
</organism>
<evidence type="ECO:0000313" key="2">
    <source>
        <dbReference type="Proteomes" id="UP000232323"/>
    </source>
</evidence>
<dbReference type="AlphaFoldDB" id="A0A250X6N9"/>
<dbReference type="GO" id="GO:0007165">
    <property type="term" value="P:signal transduction"/>
    <property type="evidence" value="ECO:0007669"/>
    <property type="project" value="InterPro"/>
</dbReference>
<gene>
    <name evidence="1" type="ORF">CEUSTIGMA_g5871.t1</name>
</gene>
<dbReference type="Proteomes" id="UP000232323">
    <property type="component" value="Unassembled WGS sequence"/>
</dbReference>
<proteinExistence type="predicted"/>
<name>A0A250X6N9_9CHLO</name>
<keyword evidence="2" id="KW-1185">Reference proteome</keyword>
<dbReference type="EMBL" id="BEGY01000032">
    <property type="protein sequence ID" value="GAX78430.1"/>
    <property type="molecule type" value="Genomic_DNA"/>
</dbReference>